<dbReference type="AlphaFoldDB" id="A0A7X5C0M2"/>
<name>A0A7X5C0M2_9BACL</name>
<dbReference type="PANTHER" id="PTHR30572:SF4">
    <property type="entry name" value="ABC TRANSPORTER PERMEASE YTRF"/>
    <property type="match status" value="1"/>
</dbReference>
<dbReference type="PANTHER" id="PTHR30572">
    <property type="entry name" value="MEMBRANE COMPONENT OF TRANSPORTER-RELATED"/>
    <property type="match status" value="1"/>
</dbReference>
<keyword evidence="3" id="KW-1185">Reference proteome</keyword>
<sequence length="590" mass="64835">MLSMIWSNWWRHKERFILLLLGVFIISGGLSFLYGLSESNKGTVMDTLQNKWKVSYDIAVRPPGTSFGDEAAGLMEPNFQDGITGGISMEQLRQIKQIPGVSIAAPLAVIGYTEFSTPLNRSITFKDFGVYRLKQQVTVSNGVQNQTSTPSTYYDSYGPSDDSESLLSTNDPALLVGIDPVEEAKLVGLDQAVVPSLISHYFTSTDTSRVQVFDQKMAGISKFVDAPILISNQNSVNKSYTFQYEKLDIPYGTPEQEAELIAKVKAGGGVNYLDKIQSVSSNTVTVNVTPAQAAVAQEEVMMKSQADPALLLFSQRAKALSYETAQSPYPDRWPIAYRLKSYDTSDAAARDKFPEFYRPMDKIVDRNYPYAYYGVGLKVTYIGNYDPAKLQVSKDIDSLFPMDTYRAPSAKAIFDSEGRPANPQATIKPINNPLGLLTSPPTMLTTMEAAALIAGDRPISVIRIKVAGVDEVSDANQAKLEEIAEAIRAQTGLAADIMLGSSPQPVLIQVPKSGSQTAIGWMEQQWIKLGIALTLVNEVKLGFSGMLLLVILIAVLYVLATNMVSFLVRKREFAIMLSIGWRVSRIRRCS</sequence>
<keyword evidence="1" id="KW-0472">Membrane</keyword>
<dbReference type="Proteomes" id="UP000558113">
    <property type="component" value="Unassembled WGS sequence"/>
</dbReference>
<feature type="transmembrane region" description="Helical" evidence="1">
    <location>
        <begin position="546"/>
        <end position="568"/>
    </location>
</feature>
<evidence type="ECO:0000313" key="2">
    <source>
        <dbReference type="EMBL" id="NBC71882.1"/>
    </source>
</evidence>
<dbReference type="EMBL" id="JAAAMU010000014">
    <property type="protein sequence ID" value="NBC71882.1"/>
    <property type="molecule type" value="Genomic_DNA"/>
</dbReference>
<reference evidence="2 3" key="1">
    <citation type="submission" date="2020-01" db="EMBL/GenBank/DDBJ databases">
        <title>Paenibacillus soybeanensis sp. nov. isolated from the nodules of soybean (Glycine max(L.) Merr).</title>
        <authorList>
            <person name="Wang H."/>
        </authorList>
    </citation>
    <scope>NUCLEOTIDE SEQUENCE [LARGE SCALE GENOMIC DNA]</scope>
    <source>
        <strain evidence="2 3">DSM 23054</strain>
    </source>
</reference>
<dbReference type="OrthoDB" id="3268975at2"/>
<evidence type="ECO:0000313" key="3">
    <source>
        <dbReference type="Proteomes" id="UP000558113"/>
    </source>
</evidence>
<gene>
    <name evidence="2" type="ORF">GT003_23035</name>
</gene>
<evidence type="ECO:0008006" key="4">
    <source>
        <dbReference type="Google" id="ProtNLM"/>
    </source>
</evidence>
<dbReference type="GO" id="GO:0022857">
    <property type="term" value="F:transmembrane transporter activity"/>
    <property type="evidence" value="ECO:0007669"/>
    <property type="project" value="TreeGrafter"/>
</dbReference>
<dbReference type="RefSeq" id="WP_161702285.1">
    <property type="nucleotide sequence ID" value="NZ_JAAAMU010000014.1"/>
</dbReference>
<dbReference type="InterPro" id="IPR050250">
    <property type="entry name" value="Macrolide_Exporter_MacB"/>
</dbReference>
<keyword evidence="1" id="KW-0812">Transmembrane</keyword>
<proteinExistence type="predicted"/>
<accession>A0A7X5C0M2</accession>
<organism evidence="2 3">
    <name type="scientific">Paenibacillus sacheonensis</name>
    <dbReference type="NCBI Taxonomy" id="742054"/>
    <lineage>
        <taxon>Bacteria</taxon>
        <taxon>Bacillati</taxon>
        <taxon>Bacillota</taxon>
        <taxon>Bacilli</taxon>
        <taxon>Bacillales</taxon>
        <taxon>Paenibacillaceae</taxon>
        <taxon>Paenibacillus</taxon>
    </lineage>
</organism>
<comment type="caution">
    <text evidence="2">The sequence shown here is derived from an EMBL/GenBank/DDBJ whole genome shotgun (WGS) entry which is preliminary data.</text>
</comment>
<dbReference type="GO" id="GO:0005886">
    <property type="term" value="C:plasma membrane"/>
    <property type="evidence" value="ECO:0007669"/>
    <property type="project" value="TreeGrafter"/>
</dbReference>
<evidence type="ECO:0000256" key="1">
    <source>
        <dbReference type="SAM" id="Phobius"/>
    </source>
</evidence>
<keyword evidence="1" id="KW-1133">Transmembrane helix</keyword>
<protein>
    <recommendedName>
        <fullName evidence="4">ABC transporter permease</fullName>
    </recommendedName>
</protein>